<evidence type="ECO:0000313" key="1">
    <source>
        <dbReference type="EMBL" id="JAH61907.1"/>
    </source>
</evidence>
<organism evidence="1">
    <name type="scientific">Anguilla anguilla</name>
    <name type="common">European freshwater eel</name>
    <name type="synonym">Muraena anguilla</name>
    <dbReference type="NCBI Taxonomy" id="7936"/>
    <lineage>
        <taxon>Eukaryota</taxon>
        <taxon>Metazoa</taxon>
        <taxon>Chordata</taxon>
        <taxon>Craniata</taxon>
        <taxon>Vertebrata</taxon>
        <taxon>Euteleostomi</taxon>
        <taxon>Actinopterygii</taxon>
        <taxon>Neopterygii</taxon>
        <taxon>Teleostei</taxon>
        <taxon>Anguilliformes</taxon>
        <taxon>Anguillidae</taxon>
        <taxon>Anguilla</taxon>
    </lineage>
</organism>
<protein>
    <submittedName>
        <fullName evidence="1">Uncharacterized protein</fullName>
    </submittedName>
</protein>
<reference evidence="1" key="1">
    <citation type="submission" date="2014-11" db="EMBL/GenBank/DDBJ databases">
        <authorList>
            <person name="Amaro Gonzalez C."/>
        </authorList>
    </citation>
    <scope>NUCLEOTIDE SEQUENCE</scope>
</reference>
<proteinExistence type="predicted"/>
<name>A0A0E9U856_ANGAN</name>
<sequence length="53" mass="6135">MLQRRFENVLHSLHRHSVVRHERTQSLHGIIKGSPGIRLASAKKKKTSIIIIR</sequence>
<accession>A0A0E9U856</accession>
<reference evidence="1" key="2">
    <citation type="journal article" date="2015" name="Fish Shellfish Immunol.">
        <title>Early steps in the European eel (Anguilla anguilla)-Vibrio vulnificus interaction in the gills: Role of the RtxA13 toxin.</title>
        <authorList>
            <person name="Callol A."/>
            <person name="Pajuelo D."/>
            <person name="Ebbesson L."/>
            <person name="Teles M."/>
            <person name="MacKenzie S."/>
            <person name="Amaro C."/>
        </authorList>
    </citation>
    <scope>NUCLEOTIDE SEQUENCE</scope>
</reference>
<dbReference type="AlphaFoldDB" id="A0A0E9U856"/>
<dbReference type="EMBL" id="GBXM01046670">
    <property type="protein sequence ID" value="JAH61907.1"/>
    <property type="molecule type" value="Transcribed_RNA"/>
</dbReference>